<feature type="compositionally biased region" description="Basic and acidic residues" evidence="1">
    <location>
        <begin position="30"/>
        <end position="42"/>
    </location>
</feature>
<keyword evidence="3" id="KW-1185">Reference proteome</keyword>
<dbReference type="AlphaFoldDB" id="A0A4Y2XAL1"/>
<feature type="region of interest" description="Disordered" evidence="1">
    <location>
        <begin position="30"/>
        <end position="59"/>
    </location>
</feature>
<dbReference type="EMBL" id="BGPR01071934">
    <property type="protein sequence ID" value="GBO44982.1"/>
    <property type="molecule type" value="Genomic_DNA"/>
</dbReference>
<evidence type="ECO:0000313" key="2">
    <source>
        <dbReference type="EMBL" id="GBO44982.1"/>
    </source>
</evidence>
<proteinExistence type="predicted"/>
<sequence>ASVVCKEYEIYYGSMVCSTDLHAVFKTEKGSGLEQRGGRDSAEQSGCWPRTHPEGGESG</sequence>
<name>A0A4Y2XAL1_ARAVE</name>
<comment type="caution">
    <text evidence="2">The sequence shown here is derived from an EMBL/GenBank/DDBJ whole genome shotgun (WGS) entry which is preliminary data.</text>
</comment>
<gene>
    <name evidence="2" type="ORF">AVEN_100273_1</name>
</gene>
<evidence type="ECO:0000313" key="3">
    <source>
        <dbReference type="Proteomes" id="UP000499080"/>
    </source>
</evidence>
<protein>
    <submittedName>
        <fullName evidence="2">Uncharacterized protein</fullName>
    </submittedName>
</protein>
<organism evidence="2 3">
    <name type="scientific">Araneus ventricosus</name>
    <name type="common">Orbweaver spider</name>
    <name type="synonym">Epeira ventricosa</name>
    <dbReference type="NCBI Taxonomy" id="182803"/>
    <lineage>
        <taxon>Eukaryota</taxon>
        <taxon>Metazoa</taxon>
        <taxon>Ecdysozoa</taxon>
        <taxon>Arthropoda</taxon>
        <taxon>Chelicerata</taxon>
        <taxon>Arachnida</taxon>
        <taxon>Araneae</taxon>
        <taxon>Araneomorphae</taxon>
        <taxon>Entelegynae</taxon>
        <taxon>Araneoidea</taxon>
        <taxon>Araneidae</taxon>
        <taxon>Araneus</taxon>
    </lineage>
</organism>
<evidence type="ECO:0000256" key="1">
    <source>
        <dbReference type="SAM" id="MobiDB-lite"/>
    </source>
</evidence>
<dbReference type="Proteomes" id="UP000499080">
    <property type="component" value="Unassembled WGS sequence"/>
</dbReference>
<accession>A0A4Y2XAL1</accession>
<reference evidence="2 3" key="1">
    <citation type="journal article" date="2019" name="Sci. Rep.">
        <title>Orb-weaving spider Araneus ventricosus genome elucidates the spidroin gene catalogue.</title>
        <authorList>
            <person name="Kono N."/>
            <person name="Nakamura H."/>
            <person name="Ohtoshi R."/>
            <person name="Moran D.A.P."/>
            <person name="Shinohara A."/>
            <person name="Yoshida Y."/>
            <person name="Fujiwara M."/>
            <person name="Mori M."/>
            <person name="Tomita M."/>
            <person name="Arakawa K."/>
        </authorList>
    </citation>
    <scope>NUCLEOTIDE SEQUENCE [LARGE SCALE GENOMIC DNA]</scope>
</reference>
<feature type="non-terminal residue" evidence="2">
    <location>
        <position position="1"/>
    </location>
</feature>